<dbReference type="EMBL" id="CP000529">
    <property type="protein sequence ID" value="ABM39062.1"/>
    <property type="molecule type" value="Genomic_DNA"/>
</dbReference>
<name>A1VTT4_POLNA</name>
<dbReference type="Proteomes" id="UP000000644">
    <property type="component" value="Chromosome"/>
</dbReference>
<accession>A1VTT4</accession>
<proteinExistence type="predicted"/>
<evidence type="ECO:0000313" key="1">
    <source>
        <dbReference type="EMBL" id="ABM39062.1"/>
    </source>
</evidence>
<protein>
    <submittedName>
        <fullName evidence="1">Uncharacterized protein</fullName>
    </submittedName>
</protein>
<keyword evidence="2" id="KW-1185">Reference proteome</keyword>
<sequence>MISVTTSPITTRHHSHIVQLAQAGVEDALVARFLALLQGVVVPTAFKREADWAISCLSVGAVAPSTAERHEGTQNKLKNEM</sequence>
<gene>
    <name evidence="1" type="ordered locus">Pnap_3766</name>
</gene>
<dbReference type="HOGENOM" id="CLU_2570886_0_0_4"/>
<reference evidence="2" key="1">
    <citation type="journal article" date="2009" name="Environ. Microbiol.">
        <title>The genome of Polaromonas naphthalenivorans strain CJ2, isolated from coal tar-contaminated sediment, reveals physiological and metabolic versatility and evolution through extensive horizontal gene transfer.</title>
        <authorList>
            <person name="Yagi J.M."/>
            <person name="Sims D."/>
            <person name="Brettin T."/>
            <person name="Bruce D."/>
            <person name="Madsen E.L."/>
        </authorList>
    </citation>
    <scope>NUCLEOTIDE SEQUENCE [LARGE SCALE GENOMIC DNA]</scope>
    <source>
        <strain evidence="2">CJ2</strain>
    </source>
</reference>
<evidence type="ECO:0000313" key="2">
    <source>
        <dbReference type="Proteomes" id="UP000000644"/>
    </source>
</evidence>
<dbReference type="KEGG" id="pna:Pnap_3766"/>
<organism evidence="1 2">
    <name type="scientific">Polaromonas naphthalenivorans (strain CJ2)</name>
    <dbReference type="NCBI Taxonomy" id="365044"/>
    <lineage>
        <taxon>Bacteria</taxon>
        <taxon>Pseudomonadati</taxon>
        <taxon>Pseudomonadota</taxon>
        <taxon>Betaproteobacteria</taxon>
        <taxon>Burkholderiales</taxon>
        <taxon>Comamonadaceae</taxon>
        <taxon>Polaromonas</taxon>
    </lineage>
</organism>
<dbReference type="AlphaFoldDB" id="A1VTT4"/>